<protein>
    <recommendedName>
        <fullName evidence="2">AB hydrolase-1 domain-containing protein</fullName>
    </recommendedName>
</protein>
<keyword evidence="1" id="KW-0732">Signal</keyword>
<evidence type="ECO:0000313" key="3">
    <source>
        <dbReference type="EMBL" id="KRG45994.1"/>
    </source>
</evidence>
<accession>A0A0R0AVC6</accession>
<dbReference type="Gene3D" id="3.40.50.1820">
    <property type="entry name" value="alpha/beta hydrolase"/>
    <property type="match status" value="1"/>
</dbReference>
<reference evidence="3 4" key="1">
    <citation type="submission" date="2015-10" db="EMBL/GenBank/DDBJ databases">
        <title>Genome sequencing and analysis of members of genus Stenotrophomonas.</title>
        <authorList>
            <person name="Patil P.P."/>
            <person name="Midha S."/>
            <person name="Patil P.B."/>
        </authorList>
    </citation>
    <scope>NUCLEOTIDE SEQUENCE [LARGE SCALE GENOMIC DNA]</scope>
    <source>
        <strain evidence="3 4">JCM 16536</strain>
    </source>
</reference>
<name>A0A0R0AVC6_9GAMM</name>
<dbReference type="InterPro" id="IPR050266">
    <property type="entry name" value="AB_hydrolase_sf"/>
</dbReference>
<dbReference type="OrthoDB" id="9779853at2"/>
<dbReference type="RefSeq" id="WP_057645346.1">
    <property type="nucleotide sequence ID" value="NZ_LLXU01000058.1"/>
</dbReference>
<dbReference type="Pfam" id="PF00561">
    <property type="entry name" value="Abhydrolase_1"/>
    <property type="match status" value="1"/>
</dbReference>
<dbReference type="InterPro" id="IPR029058">
    <property type="entry name" value="AB_hydrolase_fold"/>
</dbReference>
<dbReference type="STRING" id="676599.ARC20_06200"/>
<feature type="signal peptide" evidence="1">
    <location>
        <begin position="1"/>
        <end position="20"/>
    </location>
</feature>
<dbReference type="AlphaFoldDB" id="A0A0R0AVC6"/>
<evidence type="ECO:0000259" key="2">
    <source>
        <dbReference type="Pfam" id="PF00561"/>
    </source>
</evidence>
<dbReference type="SUPFAM" id="SSF53474">
    <property type="entry name" value="alpha/beta-Hydrolases"/>
    <property type="match status" value="1"/>
</dbReference>
<organism evidence="3 4">
    <name type="scientific">Stenotrophomonas panacihumi</name>
    <dbReference type="NCBI Taxonomy" id="676599"/>
    <lineage>
        <taxon>Bacteria</taxon>
        <taxon>Pseudomonadati</taxon>
        <taxon>Pseudomonadota</taxon>
        <taxon>Gammaproteobacteria</taxon>
        <taxon>Lysobacterales</taxon>
        <taxon>Lysobacteraceae</taxon>
        <taxon>Stenotrophomonas</taxon>
    </lineage>
</organism>
<sequence>MSRYSLATSVLGSGSGLLLAHGAASSVADSFGPILETLSGQHRLVGADYPGSGASPQVDAPLSLDTLADSLVAAADADGLETFAVLGYSLGGLVAMRVAERHPQRVTALVLTATAGELPASSRQLAIAIAALHPLPQTHVALARIMAALALSEQALAALPAEHVEAMVSGLAQGLPAGTGAQFDVAAQADARAQLARIKVPTLVVVTSEDRLIPPAAQRQLAAGIAGAEKVEIASGHLIGMEAPASWGEAVRDFLARVAR</sequence>
<proteinExistence type="predicted"/>
<feature type="chain" id="PRO_5006391390" description="AB hydrolase-1 domain-containing protein" evidence="1">
    <location>
        <begin position="21"/>
        <end position="260"/>
    </location>
</feature>
<evidence type="ECO:0000256" key="1">
    <source>
        <dbReference type="SAM" id="SignalP"/>
    </source>
</evidence>
<dbReference type="EMBL" id="LLXU01000058">
    <property type="protein sequence ID" value="KRG45994.1"/>
    <property type="molecule type" value="Genomic_DNA"/>
</dbReference>
<dbReference type="PANTHER" id="PTHR43798">
    <property type="entry name" value="MONOACYLGLYCEROL LIPASE"/>
    <property type="match status" value="1"/>
</dbReference>
<gene>
    <name evidence="3" type="ORF">ARC20_06200</name>
</gene>
<keyword evidence="4" id="KW-1185">Reference proteome</keyword>
<feature type="domain" description="AB hydrolase-1" evidence="2">
    <location>
        <begin position="17"/>
        <end position="244"/>
    </location>
</feature>
<evidence type="ECO:0000313" key="4">
    <source>
        <dbReference type="Proteomes" id="UP000051802"/>
    </source>
</evidence>
<dbReference type="Proteomes" id="UP000051802">
    <property type="component" value="Unassembled WGS sequence"/>
</dbReference>
<comment type="caution">
    <text evidence="3">The sequence shown here is derived from an EMBL/GenBank/DDBJ whole genome shotgun (WGS) entry which is preliminary data.</text>
</comment>
<dbReference type="InterPro" id="IPR000073">
    <property type="entry name" value="AB_hydrolase_1"/>
</dbReference>
<dbReference type="PRINTS" id="PR00111">
    <property type="entry name" value="ABHYDROLASE"/>
</dbReference>